<dbReference type="PANTHER" id="PTHR10997:SF18">
    <property type="entry name" value="D-IMPORTIN 7_RANBP7"/>
    <property type="match status" value="1"/>
</dbReference>
<dbReference type="PROSITE" id="PS50166">
    <property type="entry name" value="IMPORTIN_B_NT"/>
    <property type="match status" value="1"/>
</dbReference>
<dbReference type="EMBL" id="MCGT01000012">
    <property type="protein sequence ID" value="ORX55180.1"/>
    <property type="molecule type" value="Genomic_DNA"/>
</dbReference>
<dbReference type="GO" id="GO:0031267">
    <property type="term" value="F:small GTPase binding"/>
    <property type="evidence" value="ECO:0007669"/>
    <property type="project" value="InterPro"/>
</dbReference>
<dbReference type="SUPFAM" id="SSF48371">
    <property type="entry name" value="ARM repeat"/>
    <property type="match status" value="1"/>
</dbReference>
<evidence type="ECO:0000256" key="7">
    <source>
        <dbReference type="SAM" id="MobiDB-lite"/>
    </source>
</evidence>
<keyword evidence="3" id="KW-0813">Transport</keyword>
<feature type="region of interest" description="Disordered" evidence="7">
    <location>
        <begin position="606"/>
        <end position="626"/>
    </location>
</feature>
<dbReference type="FunFam" id="1.25.10.10:FF:000244">
    <property type="entry name" value="Nonsense-mediated mRNA decay protein"/>
    <property type="match status" value="1"/>
</dbReference>
<evidence type="ECO:0000313" key="10">
    <source>
        <dbReference type="Proteomes" id="UP000242146"/>
    </source>
</evidence>
<dbReference type="OrthoDB" id="760868at2759"/>
<evidence type="ECO:0000256" key="3">
    <source>
        <dbReference type="ARBA" id="ARBA00022448"/>
    </source>
</evidence>
<organism evidence="9 10">
    <name type="scientific">Hesseltinella vesiculosa</name>
    <dbReference type="NCBI Taxonomy" id="101127"/>
    <lineage>
        <taxon>Eukaryota</taxon>
        <taxon>Fungi</taxon>
        <taxon>Fungi incertae sedis</taxon>
        <taxon>Mucoromycota</taxon>
        <taxon>Mucoromycotina</taxon>
        <taxon>Mucoromycetes</taxon>
        <taxon>Mucorales</taxon>
        <taxon>Cunninghamellaceae</taxon>
        <taxon>Hesseltinella</taxon>
    </lineage>
</organism>
<evidence type="ECO:0000256" key="2">
    <source>
        <dbReference type="ARBA" id="ARBA00004496"/>
    </source>
</evidence>
<dbReference type="Pfam" id="PF03810">
    <property type="entry name" value="IBN_N"/>
    <property type="match status" value="1"/>
</dbReference>
<dbReference type="STRING" id="101127.A0A1X2GJQ7"/>
<dbReference type="Proteomes" id="UP000242146">
    <property type="component" value="Unassembled WGS sequence"/>
</dbReference>
<comment type="caution">
    <text evidence="9">The sequence shown here is derived from an EMBL/GenBank/DDBJ whole genome shotgun (WGS) entry which is preliminary data.</text>
</comment>
<dbReference type="Gene3D" id="1.25.10.10">
    <property type="entry name" value="Leucine-rich Repeat Variant"/>
    <property type="match status" value="1"/>
</dbReference>
<comment type="subcellular location">
    <subcellularLocation>
        <location evidence="2">Cytoplasm</location>
    </subcellularLocation>
    <subcellularLocation>
        <location evidence="1">Nucleus</location>
    </subcellularLocation>
</comment>
<feature type="domain" description="Importin N-terminal" evidence="8">
    <location>
        <begin position="24"/>
        <end position="98"/>
    </location>
</feature>
<dbReference type="InterPro" id="IPR001494">
    <property type="entry name" value="Importin-beta_N"/>
</dbReference>
<evidence type="ECO:0000256" key="5">
    <source>
        <dbReference type="ARBA" id="ARBA00022927"/>
    </source>
</evidence>
<evidence type="ECO:0000256" key="4">
    <source>
        <dbReference type="ARBA" id="ARBA00022490"/>
    </source>
</evidence>
<proteinExistence type="predicted"/>
<evidence type="ECO:0000259" key="8">
    <source>
        <dbReference type="PROSITE" id="PS50166"/>
    </source>
</evidence>
<feature type="region of interest" description="Disordered" evidence="7">
    <location>
        <begin position="914"/>
        <end position="944"/>
    </location>
</feature>
<name>A0A1X2GJQ7_9FUNG</name>
<sequence>MDQNHIYQLFVATYNPDPGVHKQAELSIRGLEAQNGFLPIVLEIVSAEVLELGARQAAAIYFKNRVYRAWDRSKNTVAPINEEDRLLVKQRLLQALVTVPSAVKVQLAPSLKTILEMDFPDQWPHFMEQVQSFLSSSDTRQVYVGLLALRAVIRVYQWKDAERREPLHQIIQNIFPVVQQVCAGLVNADSFEAAEMIKTGFKIYHNSIIVELPKCLQDNDSLVSWGTLFIQMVEKPIPFNVLSADPTEREAYPWGKTKKWAYHCLNLLFGKFGNPAMLPAGTPRNSAFAKQFSSHFAPNIIQTYLMQIDGWIKKEHWLPLKCLTLSAAFLDDAIKHKATWQIIKPHTDVLVSQFIFPQLCISPEDELLWQNDPVDYIHKKIDPLEDFLSPQINVTNLLIDLASCRRKHTFMGILNFINNTLVTYLQTPDETKNGREKDGAMAIIGYLADLILSKKSPVANMMEPFFVAHVFPEFTSRFPYLRARACDITRRFSGLEFENEENINILYTFVLGCLRDNELPVKVQAALALQPMIFQPSLRESMEEQLPFIMEQLLNLSNEIDVDIISSVMENFVENFAQQLTPFAVQLCSQLRDMFLRVMDEIATNTSKQRADTTPEEEELDPTFGNDADVLSEKMKSAMGVLKTIGTLILSLESSPDVLQQLETALLPVITYTLQNNVMDLYDEIFEIIDSCTFSAKRVTPTMWSVFELIYKAFSDSAIDYMDAVLPPLDNYIFYGNEVFIANENYQRMMYDIIDSVMKSDQLTESDRTSACKLISSVLLNCRGHVDSVVLPFLNLAFQYIFTGSMRSIQFKVHCMEVVINCLYYNPVLTLRILEDNQWTQGFFTLWFQSLDKFSRVHDKKLIIVSLCSVLSLPVDQVPATVQAGWSQILATIIQVFDTLPKAIENREAMEKQYGDEDYTSVSDASWNEGGSTGDDDTVDNDDEDIQDEDQEYLEFLAQQAANMGGFDEDDEELEEELLFETPLDVIDPYVHFEQVFKDLQQHHPNAYTLLTKDVDADQQNTLMTICATAEQARSNLTEL</sequence>
<protein>
    <submittedName>
        <fullName evidence="9">ARM repeat-containing protein</fullName>
    </submittedName>
</protein>
<dbReference type="GO" id="GO:0005829">
    <property type="term" value="C:cytosol"/>
    <property type="evidence" value="ECO:0007669"/>
    <property type="project" value="TreeGrafter"/>
</dbReference>
<dbReference type="AlphaFoldDB" id="A0A1X2GJQ7"/>
<keyword evidence="10" id="KW-1185">Reference proteome</keyword>
<reference evidence="9 10" key="1">
    <citation type="submission" date="2016-07" db="EMBL/GenBank/DDBJ databases">
        <title>Pervasive Adenine N6-methylation of Active Genes in Fungi.</title>
        <authorList>
            <consortium name="DOE Joint Genome Institute"/>
            <person name="Mondo S.J."/>
            <person name="Dannebaum R.O."/>
            <person name="Kuo R.C."/>
            <person name="Labutti K."/>
            <person name="Haridas S."/>
            <person name="Kuo A."/>
            <person name="Salamov A."/>
            <person name="Ahrendt S.R."/>
            <person name="Lipzen A."/>
            <person name="Sullivan W."/>
            <person name="Andreopoulos W.B."/>
            <person name="Clum A."/>
            <person name="Lindquist E."/>
            <person name="Daum C."/>
            <person name="Ramamoorthy G.K."/>
            <person name="Gryganskyi A."/>
            <person name="Culley D."/>
            <person name="Magnuson J.K."/>
            <person name="James T.Y."/>
            <person name="O'Malley M.A."/>
            <person name="Stajich J.E."/>
            <person name="Spatafora J.W."/>
            <person name="Visel A."/>
            <person name="Grigoriev I.V."/>
        </authorList>
    </citation>
    <scope>NUCLEOTIDE SEQUENCE [LARGE SCALE GENOMIC DNA]</scope>
    <source>
        <strain evidence="9 10">NRRL 3301</strain>
    </source>
</reference>
<accession>A0A1X2GJQ7</accession>
<dbReference type="SMART" id="SM00913">
    <property type="entry name" value="IBN_N"/>
    <property type="match status" value="1"/>
</dbReference>
<keyword evidence="5" id="KW-0653">Protein transport</keyword>
<keyword evidence="4" id="KW-0963">Cytoplasm</keyword>
<dbReference type="InterPro" id="IPR011989">
    <property type="entry name" value="ARM-like"/>
</dbReference>
<evidence type="ECO:0000256" key="6">
    <source>
        <dbReference type="ARBA" id="ARBA00023242"/>
    </source>
</evidence>
<dbReference type="GO" id="GO:0005635">
    <property type="term" value="C:nuclear envelope"/>
    <property type="evidence" value="ECO:0007669"/>
    <property type="project" value="TreeGrafter"/>
</dbReference>
<dbReference type="InterPro" id="IPR016024">
    <property type="entry name" value="ARM-type_fold"/>
</dbReference>
<dbReference type="PANTHER" id="PTHR10997">
    <property type="entry name" value="IMPORTIN-7, 8, 11"/>
    <property type="match status" value="1"/>
</dbReference>
<keyword evidence="6" id="KW-0539">Nucleus</keyword>
<dbReference type="GO" id="GO:0006606">
    <property type="term" value="P:protein import into nucleus"/>
    <property type="evidence" value="ECO:0007669"/>
    <property type="project" value="TreeGrafter"/>
</dbReference>
<evidence type="ECO:0000256" key="1">
    <source>
        <dbReference type="ARBA" id="ARBA00004123"/>
    </source>
</evidence>
<evidence type="ECO:0000313" key="9">
    <source>
        <dbReference type="EMBL" id="ORX55180.1"/>
    </source>
</evidence>
<gene>
    <name evidence="9" type="ORF">DM01DRAFT_1335478</name>
</gene>
<feature type="compositionally biased region" description="Acidic residues" evidence="7">
    <location>
        <begin position="934"/>
        <end position="944"/>
    </location>
</feature>
<feature type="compositionally biased region" description="Polar residues" evidence="7">
    <location>
        <begin position="920"/>
        <end position="930"/>
    </location>
</feature>